<dbReference type="Proteomes" id="UP000033618">
    <property type="component" value="Unassembled WGS sequence"/>
</dbReference>
<sequence length="219" mass="24277">MTTSTTSESRNGVGQTTIDLLSAALQVDAAALHAVWSVESARASFQADGRPTILFERHIFWRRLVAYGTDPQIHAAREPGLVSRAPGEYGSAASQHARLARAENIHRAAARESASWGAFQIMGFHWRALGYDSIDTFVDAMYRDEAAHFDALARFLRLDPRLLPALRAQNWSTFAFAYNGPAYRKNRYDEKLAHAYQQFKATTESLSSGGAPQQGFKIV</sequence>
<evidence type="ECO:0000313" key="2">
    <source>
        <dbReference type="EMBL" id="KKB64308.1"/>
    </source>
</evidence>
<dbReference type="RefSeq" id="WP_046152553.1">
    <property type="nucleotide sequence ID" value="NZ_LAQU01000005.1"/>
</dbReference>
<dbReference type="AlphaFoldDB" id="A0A0F5K2I5"/>
<evidence type="ECO:0000259" key="1">
    <source>
        <dbReference type="Pfam" id="PF11860"/>
    </source>
</evidence>
<evidence type="ECO:0000313" key="3">
    <source>
        <dbReference type="Proteomes" id="UP000033618"/>
    </source>
</evidence>
<dbReference type="InterPro" id="IPR024408">
    <property type="entry name" value="Muramidase"/>
</dbReference>
<name>A0A0F5K2I5_9BURK</name>
<dbReference type="PATRIC" id="fig|28092.6.peg.1563"/>
<dbReference type="EMBL" id="LAQU01000005">
    <property type="protein sequence ID" value="KKB64308.1"/>
    <property type="molecule type" value="Genomic_DNA"/>
</dbReference>
<protein>
    <recommendedName>
        <fullName evidence="1">N-acetylmuramidase domain-containing protein</fullName>
    </recommendedName>
</protein>
<reference evidence="2 3" key="1">
    <citation type="submission" date="2015-03" db="EMBL/GenBank/DDBJ databases">
        <title>Draft Genome Sequence of Burkholderia andropogonis type strain ICMP2807, isolated from Sorghum bicolor.</title>
        <authorList>
            <person name="Lopes-Santos L."/>
            <person name="Castro D.B."/>
            <person name="Ottoboni L.M."/>
            <person name="Park D."/>
            <person name="Weirc B.S."/>
            <person name="Destefano S.A."/>
        </authorList>
    </citation>
    <scope>NUCLEOTIDE SEQUENCE [LARGE SCALE GENOMIC DNA]</scope>
    <source>
        <strain evidence="2 3">ICMP2807</strain>
    </source>
</reference>
<feature type="domain" description="N-acetylmuramidase" evidence="1">
    <location>
        <begin position="29"/>
        <end position="200"/>
    </location>
</feature>
<dbReference type="STRING" id="28092.WM40_06590"/>
<gene>
    <name evidence="2" type="ORF">WM40_06590</name>
</gene>
<accession>A0A0F5K2I5</accession>
<organism evidence="2 3">
    <name type="scientific">Robbsia andropogonis</name>
    <dbReference type="NCBI Taxonomy" id="28092"/>
    <lineage>
        <taxon>Bacteria</taxon>
        <taxon>Pseudomonadati</taxon>
        <taxon>Pseudomonadota</taxon>
        <taxon>Betaproteobacteria</taxon>
        <taxon>Burkholderiales</taxon>
        <taxon>Burkholderiaceae</taxon>
        <taxon>Robbsia</taxon>
    </lineage>
</organism>
<dbReference type="Pfam" id="PF11860">
    <property type="entry name" value="Muramidase"/>
    <property type="match status" value="1"/>
</dbReference>
<proteinExistence type="predicted"/>
<dbReference type="OrthoDB" id="1523598at2"/>
<keyword evidence="3" id="KW-1185">Reference proteome</keyword>
<comment type="caution">
    <text evidence="2">The sequence shown here is derived from an EMBL/GenBank/DDBJ whole genome shotgun (WGS) entry which is preliminary data.</text>
</comment>